<keyword evidence="4" id="KW-0645">Protease</keyword>
<keyword evidence="4" id="KW-0378">Hydrolase</keyword>
<name>A0A077Z4E5_TRITR</name>
<evidence type="ECO:0000259" key="3">
    <source>
        <dbReference type="PROSITE" id="PS51767"/>
    </source>
</evidence>
<evidence type="ECO:0000256" key="2">
    <source>
        <dbReference type="SAM" id="SignalP"/>
    </source>
</evidence>
<feature type="signal peptide" evidence="2">
    <location>
        <begin position="1"/>
        <end position="23"/>
    </location>
</feature>
<sequence>MSLSVGMHEKCFAVLLLSCIVSSVRVPLMPVEVDLSDTSKGLLDTPDGQPLSHVNLGKLCAKKTPFMLIGKNEMDIASLPCDGVLGLAHQTASDFLLMPVVDKLATEDKTIEHSFTIWTKNFIKAGQTAGFLTIGEADTEHCDKDHLTLRVQRAKYWEFRVQQIIVKKSAIHGNHGRPLRAVMNSRQNFFAARPDIIDKLVTHFKAKETKEGFRIDCGKIPALPVMKFDVTLENAPVQFLVLRPDDYTFKIGDNCFLAFSKSRKILEADLEFGTLINRNFCQTYNYGKGTDEQQFASIVLAHKKTD</sequence>
<dbReference type="Gene3D" id="2.60.40.1960">
    <property type="match status" value="1"/>
</dbReference>
<evidence type="ECO:0000313" key="4">
    <source>
        <dbReference type="EMBL" id="CDW54684.1"/>
    </source>
</evidence>
<evidence type="ECO:0000313" key="5">
    <source>
        <dbReference type="Proteomes" id="UP000030665"/>
    </source>
</evidence>
<reference evidence="4" key="2">
    <citation type="submission" date="2014-03" db="EMBL/GenBank/DDBJ databases">
        <title>The whipworm genome and dual-species transcriptomics of an intimate host-pathogen interaction.</title>
        <authorList>
            <person name="Foth B.J."/>
            <person name="Tsai I.J."/>
            <person name="Reid A.J."/>
            <person name="Bancroft A.J."/>
            <person name="Nichol S."/>
            <person name="Tracey A."/>
            <person name="Holroyd N."/>
            <person name="Cotton J.A."/>
            <person name="Stanley E.J."/>
            <person name="Zarowiecki M."/>
            <person name="Liu J.Z."/>
            <person name="Huckvale T."/>
            <person name="Cooper P.J."/>
            <person name="Grencis R.K."/>
            <person name="Berriman M."/>
        </authorList>
    </citation>
    <scope>NUCLEOTIDE SEQUENCE [LARGE SCALE GENOMIC DNA]</scope>
</reference>
<organism evidence="4 5">
    <name type="scientific">Trichuris trichiura</name>
    <name type="common">Whipworm</name>
    <name type="synonym">Trichocephalus trichiurus</name>
    <dbReference type="NCBI Taxonomy" id="36087"/>
    <lineage>
        <taxon>Eukaryota</taxon>
        <taxon>Metazoa</taxon>
        <taxon>Ecdysozoa</taxon>
        <taxon>Nematoda</taxon>
        <taxon>Enoplea</taxon>
        <taxon>Dorylaimia</taxon>
        <taxon>Trichinellida</taxon>
        <taxon>Trichuridae</taxon>
        <taxon>Trichuris</taxon>
    </lineage>
</organism>
<feature type="domain" description="Peptidase A1" evidence="3">
    <location>
        <begin position="1"/>
        <end position="296"/>
    </location>
</feature>
<dbReference type="GO" id="GO:0006508">
    <property type="term" value="P:proteolysis"/>
    <property type="evidence" value="ECO:0007669"/>
    <property type="project" value="UniProtKB-KW"/>
</dbReference>
<dbReference type="InterPro" id="IPR033121">
    <property type="entry name" value="PEPTIDASE_A1"/>
</dbReference>
<dbReference type="CDD" id="cd05471">
    <property type="entry name" value="pepsin_like"/>
    <property type="match status" value="1"/>
</dbReference>
<dbReference type="Proteomes" id="UP000030665">
    <property type="component" value="Unassembled WGS sequence"/>
</dbReference>
<dbReference type="OrthoDB" id="5914657at2759"/>
<evidence type="ECO:0000256" key="1">
    <source>
        <dbReference type="ARBA" id="ARBA00007447"/>
    </source>
</evidence>
<dbReference type="Gene3D" id="2.40.70.10">
    <property type="entry name" value="Acid Proteases"/>
    <property type="match status" value="2"/>
</dbReference>
<dbReference type="AlphaFoldDB" id="A0A077Z4E5"/>
<dbReference type="PROSITE" id="PS51767">
    <property type="entry name" value="PEPTIDASE_A1"/>
    <property type="match status" value="1"/>
</dbReference>
<dbReference type="InterPro" id="IPR021109">
    <property type="entry name" value="Peptidase_aspartic_dom_sf"/>
</dbReference>
<protein>
    <submittedName>
        <fullName evidence="4">Eukaryotic aspartyl protease superfamily</fullName>
    </submittedName>
</protein>
<dbReference type="GO" id="GO:0004190">
    <property type="term" value="F:aspartic-type endopeptidase activity"/>
    <property type="evidence" value="ECO:0007669"/>
    <property type="project" value="InterPro"/>
</dbReference>
<keyword evidence="2" id="KW-0732">Signal</keyword>
<gene>
    <name evidence="4" type="ORF">TTRE_0000295401</name>
</gene>
<comment type="similarity">
    <text evidence="1">Belongs to the peptidase A1 family.</text>
</comment>
<proteinExistence type="inferred from homology"/>
<keyword evidence="5" id="KW-1185">Reference proteome</keyword>
<accession>A0A077Z4E5</accession>
<dbReference type="SUPFAM" id="SSF50630">
    <property type="entry name" value="Acid proteases"/>
    <property type="match status" value="1"/>
</dbReference>
<dbReference type="EMBL" id="HG805911">
    <property type="protein sequence ID" value="CDW54684.1"/>
    <property type="molecule type" value="Genomic_DNA"/>
</dbReference>
<dbReference type="STRING" id="36087.A0A077Z4E5"/>
<dbReference type="Pfam" id="PF00026">
    <property type="entry name" value="Asp"/>
    <property type="match status" value="1"/>
</dbReference>
<reference evidence="4" key="1">
    <citation type="submission" date="2014-01" db="EMBL/GenBank/DDBJ databases">
        <authorList>
            <person name="Aslett M."/>
        </authorList>
    </citation>
    <scope>NUCLEOTIDE SEQUENCE</scope>
</reference>
<dbReference type="InterPro" id="IPR001461">
    <property type="entry name" value="Aspartic_peptidase_A1"/>
</dbReference>
<dbReference type="PANTHER" id="PTHR47966">
    <property type="entry name" value="BETA-SITE APP-CLEAVING ENZYME, ISOFORM A-RELATED"/>
    <property type="match status" value="1"/>
</dbReference>
<feature type="chain" id="PRO_5001728613" evidence="2">
    <location>
        <begin position="24"/>
        <end position="306"/>
    </location>
</feature>
<dbReference type="InterPro" id="IPR034164">
    <property type="entry name" value="Pepsin-like_dom"/>
</dbReference>